<feature type="binding site" evidence="11">
    <location>
        <position position="708"/>
    </location>
    <ligand>
        <name>Ca(2+)</name>
        <dbReference type="ChEBI" id="CHEBI:29108"/>
    </ligand>
</feature>
<evidence type="ECO:0000256" key="11">
    <source>
        <dbReference type="PIRSR" id="PIRSR601382-2"/>
    </source>
</evidence>
<evidence type="ECO:0000256" key="13">
    <source>
        <dbReference type="RuleBase" id="RU361193"/>
    </source>
</evidence>
<evidence type="ECO:0000256" key="7">
    <source>
        <dbReference type="ARBA" id="ARBA00023157"/>
    </source>
</evidence>
<comment type="pathway">
    <text evidence="2">Protein modification; protein glycosylation.</text>
</comment>
<evidence type="ECO:0000256" key="2">
    <source>
        <dbReference type="ARBA" id="ARBA00004922"/>
    </source>
</evidence>
<dbReference type="PRINTS" id="PR00747">
    <property type="entry name" value="GLYHDRLASE47"/>
</dbReference>
<evidence type="ECO:0000256" key="4">
    <source>
        <dbReference type="ARBA" id="ARBA00022723"/>
    </source>
</evidence>
<dbReference type="GO" id="GO:0004571">
    <property type="term" value="F:mannosyl-oligosaccharide 1,2-alpha-mannosidase activity"/>
    <property type="evidence" value="ECO:0007669"/>
    <property type="project" value="UniProtKB-EC"/>
</dbReference>
<keyword evidence="14" id="KW-1133">Transmembrane helix</keyword>
<evidence type="ECO:0000313" key="16">
    <source>
        <dbReference type="Proteomes" id="UP000756132"/>
    </source>
</evidence>
<keyword evidence="7 12" id="KW-1015">Disulfide bond</keyword>
<evidence type="ECO:0000256" key="3">
    <source>
        <dbReference type="ARBA" id="ARBA00007658"/>
    </source>
</evidence>
<dbReference type="InterPro" id="IPR036026">
    <property type="entry name" value="Seven-hairpin_glycosidases"/>
</dbReference>
<dbReference type="RefSeq" id="XP_047767561.1">
    <property type="nucleotide sequence ID" value="XM_047911500.1"/>
</dbReference>
<dbReference type="OMA" id="RIPQWAR"/>
<dbReference type="Pfam" id="PF01532">
    <property type="entry name" value="Glyco_hydro_47"/>
    <property type="match status" value="1"/>
</dbReference>
<evidence type="ECO:0000256" key="12">
    <source>
        <dbReference type="PIRSR" id="PIRSR601382-3"/>
    </source>
</evidence>
<comment type="similarity">
    <text evidence="3 13">Belongs to the glycosyl hydrolase 47 family.</text>
</comment>
<feature type="active site" evidence="10">
    <location>
        <position position="620"/>
    </location>
</feature>
<keyword evidence="6 11" id="KW-0106">Calcium</keyword>
<gene>
    <name evidence="15" type="ORF">CLAFUR5_12352</name>
</gene>
<proteinExistence type="inferred from homology"/>
<dbReference type="Proteomes" id="UP000756132">
    <property type="component" value="Chromosome 10"/>
</dbReference>
<dbReference type="SUPFAM" id="SSF48225">
    <property type="entry name" value="Seven-hairpin glycosidases"/>
    <property type="match status" value="1"/>
</dbReference>
<keyword evidence="4 11" id="KW-0479">Metal-binding</keyword>
<organism evidence="15 16">
    <name type="scientific">Passalora fulva</name>
    <name type="common">Tomato leaf mold</name>
    <name type="synonym">Cladosporium fulvum</name>
    <dbReference type="NCBI Taxonomy" id="5499"/>
    <lineage>
        <taxon>Eukaryota</taxon>
        <taxon>Fungi</taxon>
        <taxon>Dikarya</taxon>
        <taxon>Ascomycota</taxon>
        <taxon>Pezizomycotina</taxon>
        <taxon>Dothideomycetes</taxon>
        <taxon>Dothideomycetidae</taxon>
        <taxon>Mycosphaerellales</taxon>
        <taxon>Mycosphaerellaceae</taxon>
        <taxon>Fulvia</taxon>
    </lineage>
</organism>
<dbReference type="OrthoDB" id="8118055at2759"/>
<keyword evidence="14" id="KW-0472">Membrane</keyword>
<dbReference type="GO" id="GO:0005975">
    <property type="term" value="P:carbohydrate metabolic process"/>
    <property type="evidence" value="ECO:0007669"/>
    <property type="project" value="InterPro"/>
</dbReference>
<protein>
    <recommendedName>
        <fullName evidence="13">alpha-1,2-Mannosidase</fullName>
        <ecNumber evidence="13">3.2.1.-</ecNumber>
    </recommendedName>
</protein>
<evidence type="ECO:0000256" key="9">
    <source>
        <dbReference type="ARBA" id="ARBA00048605"/>
    </source>
</evidence>
<evidence type="ECO:0000256" key="5">
    <source>
        <dbReference type="ARBA" id="ARBA00022801"/>
    </source>
</evidence>
<feature type="active site" description="Proton donor" evidence="10">
    <location>
        <position position="559"/>
    </location>
</feature>
<evidence type="ECO:0000256" key="8">
    <source>
        <dbReference type="ARBA" id="ARBA00047669"/>
    </source>
</evidence>
<dbReference type="Gene3D" id="1.50.10.10">
    <property type="match status" value="1"/>
</dbReference>
<keyword evidence="14" id="KW-0812">Transmembrane</keyword>
<evidence type="ECO:0000313" key="15">
    <source>
        <dbReference type="EMBL" id="UJO23195.1"/>
    </source>
</evidence>
<dbReference type="AlphaFoldDB" id="A0A9Q8PIU4"/>
<comment type="cofactor">
    <cofactor evidence="1 11">
        <name>Ca(2+)</name>
        <dbReference type="ChEBI" id="CHEBI:29108"/>
    </cofactor>
</comment>
<accession>A0A9Q8PIU4</accession>
<dbReference type="GO" id="GO:0016020">
    <property type="term" value="C:membrane"/>
    <property type="evidence" value="ECO:0007669"/>
    <property type="project" value="InterPro"/>
</dbReference>
<keyword evidence="13" id="KW-0326">Glycosidase</keyword>
<dbReference type="InterPro" id="IPR012341">
    <property type="entry name" value="6hp_glycosidase-like_sf"/>
</dbReference>
<comment type="catalytic activity">
    <reaction evidence="9">
        <text>N(4)-(alpha-D-Man-(1-&gt;2)-alpha-D-Man-(1-&gt;2)-alpha-D-Man-(1-&gt;3)-[alpha-D-Man-(1-&gt;2)-alpha-D-Man-(1-&gt;3)-[alpha-D-Man-(1-&gt;2)-alpha-D-Man-(1-&gt;6)]-alpha-D-Man-(1-&gt;6)]-beta-D-Man-(1-&gt;4)-beta-D-GlcNAc-(1-&gt;4)-beta-D-GlcNAc)-L-asparaginyl-[protein] (N-glucan mannose isomer 9A1,2,3B1,2,3) + 4 H2O = N(4)-(alpha-D-Man-(1-&gt;3)-[alpha-D-Man-(1-&gt;3)-[alpha-D-Man-(1-&gt;6)]-alpha-D-Man-(1-&gt;6)]-beta-D-Man-(1-&gt;4)-beta-D-GlcNAc-(1-&gt;4)-beta-D-GlcNAc)-L-asparaginyl-[protein] (N-glucan mannose isomer 5A1,2) + 4 beta-D-mannose</text>
        <dbReference type="Rhea" id="RHEA:56008"/>
        <dbReference type="Rhea" id="RHEA-COMP:14356"/>
        <dbReference type="Rhea" id="RHEA-COMP:14367"/>
        <dbReference type="ChEBI" id="CHEBI:15377"/>
        <dbReference type="ChEBI" id="CHEBI:28563"/>
        <dbReference type="ChEBI" id="CHEBI:59087"/>
        <dbReference type="ChEBI" id="CHEBI:139493"/>
        <dbReference type="EC" id="3.2.1.113"/>
    </reaction>
</comment>
<dbReference type="PANTHER" id="PTHR11742">
    <property type="entry name" value="MANNOSYL-OLIGOSACCHARIDE ALPHA-1,2-MANNOSIDASE-RELATED"/>
    <property type="match status" value="1"/>
</dbReference>
<keyword evidence="5 13" id="KW-0378">Hydrolase</keyword>
<dbReference type="GeneID" id="71992230"/>
<name>A0A9Q8PIU4_PASFU</name>
<sequence length="796" mass="89178">MNANRDPFGLRRTSPAAQFLRSGISTVSEGAAQASQRAVAAATETFEKSRNAFAHTLPNDGPSRRSNMSTYSLPNGAVSHNVDAYHSSGRSRFHHSGDSTEETVSERVTNIFTGPSKDALPMYKDKPAHYRGPGGSRSRIPQWARRKRVAAPVLILLAILSWWFGILSPLSWFSAPENNLPRKERAEEAVKGKPGWFGSGKDVIDWPSRAERVKNVFKISYAGYEKYGWGYDEYHPVSHSGKFMTPNGLGWIIVDALDTMMIMNLTTELTHARQWVNSNLTYDQDHDVNTFETTIRMLGGLLSAHYLSTKFPGQYAPVNDGLSDDMYVEKATDLADRLLGAYETQSGVPLASVNLRTMQGIPSHADGGASSTAEATSLQLEMKYLAKLTGEAHYWEKAERVMKVVDDQQPTDGLVPIFIYADQGTFRGDNIRLGSRGDSYYEYLIKQHLQTSEPVYEAMWNESLAGVKKHLITYSHPNNFTVLAERPNGLTKDIDPKMDHLVCFLPGTIALATTGGQSIAEAKKQSNWSKQQEEDMNLARELTRTCMGMYQTETGLAPEIAHFHIHDPPLMYEDYKPFEKPQSPNYWTRCKNNLCTEVVKSTEKDFVFKAQDNHNLQRPETVESLFYMWRITGDETYRNWGWQMFQAFVKHTAVDDGEGFSSISDVRQIPVHFRDNMESFWLAETLKYFYLLFSDEAILPLTDVVFNTEAHPFPRFEMGKLFKTGWQRRKDGAASASQEAKPDNHGGEMKIQTILVTHTVEQEVATKIALGDNQTPAPAGGEVAGANALVNEAAAP</sequence>
<dbReference type="InterPro" id="IPR050749">
    <property type="entry name" value="Glycosyl_Hydrolase_47"/>
</dbReference>
<dbReference type="GO" id="GO:0005783">
    <property type="term" value="C:endoplasmic reticulum"/>
    <property type="evidence" value="ECO:0007669"/>
    <property type="project" value="TreeGrafter"/>
</dbReference>
<dbReference type="GO" id="GO:0036503">
    <property type="term" value="P:ERAD pathway"/>
    <property type="evidence" value="ECO:0007669"/>
    <property type="project" value="UniProtKB-ARBA"/>
</dbReference>
<dbReference type="PANTHER" id="PTHR11742:SF55">
    <property type="entry name" value="ENDOPLASMIC RETICULUM MANNOSYL-OLIGOSACCHARIDE 1,2-ALPHA-MANNOSIDASE"/>
    <property type="match status" value="1"/>
</dbReference>
<comment type="catalytic activity">
    <reaction evidence="8">
        <text>N(4)-(alpha-D-Man-(1-&gt;2)-alpha-D-Man-(1-&gt;2)-alpha-D-Man-(1-&gt;3)-[alpha-D-Man-(1-&gt;3)-[alpha-D-Man-(1-&gt;2)-alpha-D-Man-(1-&gt;6)]-alpha-D-Man-(1-&gt;6)]-beta-D-Man-(1-&gt;4)-beta-D-GlcNAc-(1-&gt;4)-beta-D-GlcNAc)-L-asparaginyl-[protein] (N-glucan mannose isomer 8A1,2,3B1,3) + 3 H2O = N(4)-(alpha-D-Man-(1-&gt;3)-[alpha-D-Man-(1-&gt;3)-[alpha-D-Man-(1-&gt;6)]-alpha-D-Man-(1-&gt;6)]-beta-D-Man-(1-&gt;4)-beta-D-GlcNAc-(1-&gt;4)-beta-D-GlcNAc)-L-asparaginyl-[protein] (N-glucan mannose isomer 5A1,2) + 3 beta-D-mannose</text>
        <dbReference type="Rhea" id="RHEA:56028"/>
        <dbReference type="Rhea" id="RHEA-COMP:14358"/>
        <dbReference type="Rhea" id="RHEA-COMP:14367"/>
        <dbReference type="ChEBI" id="CHEBI:15377"/>
        <dbReference type="ChEBI" id="CHEBI:28563"/>
        <dbReference type="ChEBI" id="CHEBI:59087"/>
        <dbReference type="ChEBI" id="CHEBI:60628"/>
        <dbReference type="EC" id="3.2.1.113"/>
    </reaction>
</comment>
<dbReference type="KEGG" id="ffu:CLAFUR5_12352"/>
<evidence type="ECO:0000256" key="6">
    <source>
        <dbReference type="ARBA" id="ARBA00022837"/>
    </source>
</evidence>
<feature type="active site" evidence="10">
    <location>
        <position position="438"/>
    </location>
</feature>
<dbReference type="EC" id="3.2.1.-" evidence="13"/>
<evidence type="ECO:0000256" key="14">
    <source>
        <dbReference type="SAM" id="Phobius"/>
    </source>
</evidence>
<dbReference type="GO" id="GO:0005509">
    <property type="term" value="F:calcium ion binding"/>
    <property type="evidence" value="ECO:0007669"/>
    <property type="project" value="InterPro"/>
</dbReference>
<dbReference type="InterPro" id="IPR001382">
    <property type="entry name" value="Glyco_hydro_47"/>
</dbReference>
<evidence type="ECO:0000256" key="1">
    <source>
        <dbReference type="ARBA" id="ARBA00001913"/>
    </source>
</evidence>
<reference evidence="15" key="2">
    <citation type="journal article" date="2022" name="Microb. Genom.">
        <title>A chromosome-scale genome assembly of the tomato pathogen Cladosporium fulvum reveals a compartmentalized genome architecture and the presence of a dispensable chromosome.</title>
        <authorList>
            <person name="Zaccaron A.Z."/>
            <person name="Chen L.H."/>
            <person name="Samaras A."/>
            <person name="Stergiopoulos I."/>
        </authorList>
    </citation>
    <scope>NUCLEOTIDE SEQUENCE</scope>
    <source>
        <strain evidence="15">Race5_Kim</strain>
    </source>
</reference>
<evidence type="ECO:0000256" key="10">
    <source>
        <dbReference type="PIRSR" id="PIRSR601382-1"/>
    </source>
</evidence>
<feature type="active site" description="Proton donor" evidence="10">
    <location>
        <position position="292"/>
    </location>
</feature>
<feature type="transmembrane region" description="Helical" evidence="14">
    <location>
        <begin position="149"/>
        <end position="173"/>
    </location>
</feature>
<dbReference type="EMBL" id="CP090172">
    <property type="protein sequence ID" value="UJO23195.1"/>
    <property type="molecule type" value="Genomic_DNA"/>
</dbReference>
<reference evidence="15" key="1">
    <citation type="submission" date="2021-12" db="EMBL/GenBank/DDBJ databases">
        <authorList>
            <person name="Zaccaron A."/>
            <person name="Stergiopoulos I."/>
        </authorList>
    </citation>
    <scope>NUCLEOTIDE SEQUENCE</scope>
    <source>
        <strain evidence="15">Race5_Kim</strain>
    </source>
</reference>
<feature type="disulfide bond" evidence="12">
    <location>
        <begin position="503"/>
        <end position="546"/>
    </location>
</feature>
<keyword evidence="16" id="KW-1185">Reference proteome</keyword>